<dbReference type="EMBL" id="JBHSOD010000045">
    <property type="protein sequence ID" value="MFC5888774.1"/>
    <property type="molecule type" value="Genomic_DNA"/>
</dbReference>
<feature type="domain" description="DUF1918" evidence="1">
    <location>
        <begin position="1"/>
        <end position="57"/>
    </location>
</feature>
<organism evidence="2 3">
    <name type="scientific">Kitasatospora aburaviensis</name>
    <dbReference type="NCBI Taxonomy" id="67265"/>
    <lineage>
        <taxon>Bacteria</taxon>
        <taxon>Bacillati</taxon>
        <taxon>Actinomycetota</taxon>
        <taxon>Actinomycetes</taxon>
        <taxon>Kitasatosporales</taxon>
        <taxon>Streptomycetaceae</taxon>
        <taxon>Kitasatospora</taxon>
    </lineage>
</organism>
<evidence type="ECO:0000313" key="2">
    <source>
        <dbReference type="EMBL" id="MFC5888774.1"/>
    </source>
</evidence>
<name>A0ABW1F6N6_9ACTN</name>
<dbReference type="Proteomes" id="UP001596067">
    <property type="component" value="Unassembled WGS sequence"/>
</dbReference>
<dbReference type="SUPFAM" id="SSF50118">
    <property type="entry name" value="Cell growth inhibitor/plasmid maintenance toxic component"/>
    <property type="match status" value="1"/>
</dbReference>
<dbReference type="Pfam" id="PF08940">
    <property type="entry name" value="DUF1918"/>
    <property type="match status" value="1"/>
</dbReference>
<evidence type="ECO:0000313" key="3">
    <source>
        <dbReference type="Proteomes" id="UP001596067"/>
    </source>
</evidence>
<comment type="caution">
    <text evidence="2">The sequence shown here is derived from an EMBL/GenBank/DDBJ whole genome shotgun (WGS) entry which is preliminary data.</text>
</comment>
<dbReference type="RefSeq" id="WP_313766838.1">
    <property type="nucleotide sequence ID" value="NZ_BAAAVH010000014.1"/>
</dbReference>
<evidence type="ECO:0000259" key="1">
    <source>
        <dbReference type="Pfam" id="PF08940"/>
    </source>
</evidence>
<keyword evidence="3" id="KW-1185">Reference proteome</keyword>
<reference evidence="3" key="1">
    <citation type="journal article" date="2019" name="Int. J. Syst. Evol. Microbiol.">
        <title>The Global Catalogue of Microorganisms (GCM) 10K type strain sequencing project: providing services to taxonomists for standard genome sequencing and annotation.</title>
        <authorList>
            <consortium name="The Broad Institute Genomics Platform"/>
            <consortium name="The Broad Institute Genome Sequencing Center for Infectious Disease"/>
            <person name="Wu L."/>
            <person name="Ma J."/>
        </authorList>
    </citation>
    <scope>NUCLEOTIDE SEQUENCE [LARGE SCALE GENOMIC DNA]</scope>
    <source>
        <strain evidence="3">CGMCC 4.1469</strain>
    </source>
</reference>
<proteinExistence type="predicted"/>
<sequence>MQAAVGDQLHIHSRSVGMVDQKGEIIEVRGQEGEPPYMVRFEDGHVGLIYPGPDCNIERREALH</sequence>
<dbReference type="InterPro" id="IPR015035">
    <property type="entry name" value="DUF1918"/>
</dbReference>
<dbReference type="Gene3D" id="2.30.30.440">
    <property type="entry name" value="Domain of unknown function DUF1918"/>
    <property type="match status" value="1"/>
</dbReference>
<gene>
    <name evidence="2" type="ORF">ACFP0N_27780</name>
</gene>
<accession>A0ABW1F6N6</accession>
<protein>
    <submittedName>
        <fullName evidence="2">DUF1918 domain-containing protein</fullName>
    </submittedName>
</protein>